<dbReference type="EMBL" id="SGBC01000003">
    <property type="protein sequence ID" value="RZD16227.1"/>
    <property type="molecule type" value="Genomic_DNA"/>
</dbReference>
<dbReference type="Proteomes" id="UP000316562">
    <property type="component" value="Unassembled WGS sequence"/>
</dbReference>
<evidence type="ECO:0000256" key="1">
    <source>
        <dbReference type="SAM" id="MobiDB-lite"/>
    </source>
</evidence>
<dbReference type="Pfam" id="PF05991">
    <property type="entry name" value="NYN_YacP"/>
    <property type="match status" value="1"/>
</dbReference>
<dbReference type="AlphaFoldDB" id="A0A519BG37"/>
<dbReference type="PANTHER" id="PTHR34547">
    <property type="entry name" value="YACP-LIKE NYN DOMAIN PROTEIN"/>
    <property type="match status" value="1"/>
</dbReference>
<evidence type="ECO:0000313" key="3">
    <source>
        <dbReference type="Proteomes" id="UP000316562"/>
    </source>
</evidence>
<reference evidence="2 3" key="1">
    <citation type="journal article" date="2019" name="ISME J.">
        <title>Insights into ecological role of a new deltaproteobacterial order Candidatus Acidulodesulfobacterales by metagenomics and metatranscriptomics.</title>
        <authorList>
            <person name="Tan S."/>
            <person name="Liu J."/>
            <person name="Fang Y."/>
            <person name="Hedlund B.P."/>
            <person name="Lian Z.H."/>
            <person name="Huang L.Y."/>
            <person name="Li J.T."/>
            <person name="Huang L.N."/>
            <person name="Li W.J."/>
            <person name="Jiang H.C."/>
            <person name="Dong H.L."/>
            <person name="Shu W.S."/>
        </authorList>
    </citation>
    <scope>NUCLEOTIDE SEQUENCE [LARGE SCALE GENOMIC DNA]</scope>
    <source>
        <strain evidence="2">AP2</strain>
    </source>
</reference>
<dbReference type="InterPro" id="IPR010298">
    <property type="entry name" value="YacP-like"/>
</dbReference>
<evidence type="ECO:0008006" key="4">
    <source>
        <dbReference type="Google" id="ProtNLM"/>
    </source>
</evidence>
<protein>
    <recommendedName>
        <fullName evidence="4">NYN domain-containing protein</fullName>
    </recommendedName>
</protein>
<dbReference type="PANTHER" id="PTHR34547:SF1">
    <property type="entry name" value="YACP-LIKE NYN DOMAIN PROTEIN"/>
    <property type="match status" value="1"/>
</dbReference>
<gene>
    <name evidence="2" type="ORF">EVJ46_08560</name>
</gene>
<accession>A0A519BG37</accession>
<evidence type="ECO:0000313" key="2">
    <source>
        <dbReference type="EMBL" id="RZD16227.1"/>
    </source>
</evidence>
<proteinExistence type="predicted"/>
<feature type="region of interest" description="Disordered" evidence="1">
    <location>
        <begin position="158"/>
        <end position="179"/>
    </location>
</feature>
<sequence>MITVIIDGYNFIFNSYFKINVKSEKLQELRNNTIILLSRYYNVKKNKVIVVFDGYLTQEPFESKYNMGNIEVIYSKRGEKADAVIMRIAENIRNSLVVTNDNEIKRYVERLDNVSSISPEEFKVIINNIISEEEDEGNYSNDYDFTACDGDDEFCGGHEHSKNTKKKGNPHRLSKKERLKMRKIKKL</sequence>
<name>A0A519BG37_ACIG2</name>
<feature type="compositionally biased region" description="Basic residues" evidence="1">
    <location>
        <begin position="163"/>
        <end position="179"/>
    </location>
</feature>
<comment type="caution">
    <text evidence="2">The sequence shown here is derived from an EMBL/GenBank/DDBJ whole genome shotgun (WGS) entry which is preliminary data.</text>
</comment>
<organism evidence="2 3">
    <name type="scientific">Acididesulfobacter guangdongensis</name>
    <dbReference type="NCBI Taxonomy" id="2597225"/>
    <lineage>
        <taxon>Bacteria</taxon>
        <taxon>Deltaproteobacteria</taxon>
        <taxon>Candidatus Acidulodesulfobacterales</taxon>
        <taxon>Candidatus Acididesulfobacter</taxon>
    </lineage>
</organism>